<evidence type="ECO:0000313" key="1">
    <source>
        <dbReference type="EMBL" id="JAH18903.1"/>
    </source>
</evidence>
<protein>
    <submittedName>
        <fullName evidence="1">Uncharacterized protein</fullName>
    </submittedName>
</protein>
<dbReference type="EMBL" id="GBXM01104203">
    <property type="protein sequence ID" value="JAH04374.1"/>
    <property type="molecule type" value="Transcribed_RNA"/>
</dbReference>
<proteinExistence type="predicted"/>
<sequence>MNQLKVDKTRETTQLIMDFSKTGLFNQ</sequence>
<reference evidence="1" key="2">
    <citation type="journal article" date="2015" name="Fish Shellfish Immunol.">
        <title>Early steps in the European eel (Anguilla anguilla)-Vibrio vulnificus interaction in the gills: Role of the RtxA13 toxin.</title>
        <authorList>
            <person name="Callol A."/>
            <person name="Pajuelo D."/>
            <person name="Ebbesson L."/>
            <person name="Teles M."/>
            <person name="MacKenzie S."/>
            <person name="Amaro C."/>
        </authorList>
    </citation>
    <scope>NUCLEOTIDE SEQUENCE</scope>
</reference>
<organism evidence="1">
    <name type="scientific">Anguilla anguilla</name>
    <name type="common">European freshwater eel</name>
    <name type="synonym">Muraena anguilla</name>
    <dbReference type="NCBI Taxonomy" id="7936"/>
    <lineage>
        <taxon>Eukaryota</taxon>
        <taxon>Metazoa</taxon>
        <taxon>Chordata</taxon>
        <taxon>Craniata</taxon>
        <taxon>Vertebrata</taxon>
        <taxon>Euteleostomi</taxon>
        <taxon>Actinopterygii</taxon>
        <taxon>Neopterygii</taxon>
        <taxon>Teleostei</taxon>
        <taxon>Anguilliformes</taxon>
        <taxon>Anguillidae</taxon>
        <taxon>Anguilla</taxon>
    </lineage>
</organism>
<name>A0A0E9QS23_ANGAN</name>
<reference evidence="1" key="1">
    <citation type="submission" date="2014-11" db="EMBL/GenBank/DDBJ databases">
        <authorList>
            <person name="Amaro Gonzalez C."/>
        </authorList>
    </citation>
    <scope>NUCLEOTIDE SEQUENCE</scope>
</reference>
<accession>A0A0E9QS23</accession>
<dbReference type="AlphaFoldDB" id="A0A0E9QS23"/>
<dbReference type="EMBL" id="GBXM01089674">
    <property type="protein sequence ID" value="JAH18903.1"/>
    <property type="molecule type" value="Transcribed_RNA"/>
</dbReference>